<dbReference type="PROSITE" id="PS50082">
    <property type="entry name" value="WD_REPEATS_2"/>
    <property type="match status" value="1"/>
</dbReference>
<dbReference type="PANTHER" id="PTHR14107:SF16">
    <property type="entry name" value="AT02583P"/>
    <property type="match status" value="1"/>
</dbReference>
<dbReference type="InterPro" id="IPR001680">
    <property type="entry name" value="WD40_rpt"/>
</dbReference>
<organism evidence="4">
    <name type="scientific">Sarcoptes scabiei</name>
    <name type="common">Itch mite</name>
    <name type="synonym">Acarus scabiei</name>
    <dbReference type="NCBI Taxonomy" id="52283"/>
    <lineage>
        <taxon>Eukaryota</taxon>
        <taxon>Metazoa</taxon>
        <taxon>Ecdysozoa</taxon>
        <taxon>Arthropoda</taxon>
        <taxon>Chelicerata</taxon>
        <taxon>Arachnida</taxon>
        <taxon>Acari</taxon>
        <taxon>Acariformes</taxon>
        <taxon>Sarcoptiformes</taxon>
        <taxon>Astigmata</taxon>
        <taxon>Psoroptidia</taxon>
        <taxon>Sarcoptoidea</taxon>
        <taxon>Sarcoptidae</taxon>
        <taxon>Sarcoptinae</taxon>
        <taxon>Sarcoptes</taxon>
    </lineage>
</organism>
<dbReference type="PROSITE" id="PS50294">
    <property type="entry name" value="WD_REPEATS_REGION"/>
    <property type="match status" value="1"/>
</dbReference>
<keyword evidence="2" id="KW-0677">Repeat</keyword>
<dbReference type="EMBL" id="WVUK01000044">
    <property type="protein sequence ID" value="KAF7495917.1"/>
    <property type="molecule type" value="Genomic_DNA"/>
</dbReference>
<reference evidence="4" key="2">
    <citation type="submission" date="2020-01" db="EMBL/GenBank/DDBJ databases">
        <authorList>
            <person name="Korhonen P.K.K."/>
            <person name="Guangxu M.G."/>
            <person name="Wang T.W."/>
            <person name="Stroehlein A.J.S."/>
            <person name="Young N.D."/>
            <person name="Ang C.-S.A."/>
            <person name="Fernando D.W.F."/>
            <person name="Lu H.L."/>
            <person name="Taylor S.T."/>
            <person name="Ehtesham M.E.M."/>
            <person name="Najaraj S.H.N."/>
            <person name="Harsha G.H.G."/>
            <person name="Madugundu A.M."/>
            <person name="Renuse S.R."/>
            <person name="Holt D.H."/>
            <person name="Pandey A.P."/>
            <person name="Papenfuss A.P."/>
            <person name="Gasser R.B.G."/>
            <person name="Fischer K.F."/>
        </authorList>
    </citation>
    <scope>NUCLEOTIDE SEQUENCE</scope>
    <source>
        <strain evidence="4">SSS_KF_BRIS2020</strain>
    </source>
</reference>
<dbReference type="AlphaFoldDB" id="A0A834RFR1"/>
<dbReference type="InterPro" id="IPR051362">
    <property type="entry name" value="WD_repeat_creC_regulators"/>
</dbReference>
<keyword evidence="1 3" id="KW-0853">WD repeat</keyword>
<accession>A0A834RFR1</accession>
<dbReference type="SUPFAM" id="SSF50978">
    <property type="entry name" value="WD40 repeat-like"/>
    <property type="match status" value="1"/>
</dbReference>
<dbReference type="PANTHER" id="PTHR14107">
    <property type="entry name" value="WD REPEAT PROTEIN"/>
    <property type="match status" value="1"/>
</dbReference>
<evidence type="ECO:0000313" key="4">
    <source>
        <dbReference type="EMBL" id="KAF7495917.1"/>
    </source>
</evidence>
<protein>
    <submittedName>
        <fullName evidence="4">WD repeat-containing protein 20</fullName>
    </submittedName>
</protein>
<feature type="repeat" description="WD" evidence="3">
    <location>
        <begin position="345"/>
        <end position="386"/>
    </location>
</feature>
<keyword evidence="6" id="KW-1185">Reference proteome</keyword>
<sequence length="679" mass="76536">MMISSGSNEPLNEFKTQLICREGIYKLISQAEYGRPKTLPYSPNSSSVNVNSSNFPMVRISISEFDLNHVNNKQTTSLSHSNEETTNAECSTNHRKFKKNFNYDESLHEIEEMDINEKSDTQSKTDSLSLAIVNSFRERICINSGSELLIYTLNNLQSSELIKMIERKTYKSTLPTCHDFSCNLDIGISPLLIGFSHGQIQLMDPQRSEVKKFYNQEKIIDRTKVTCIRWLPKSHSQFLVSYASGQIYLFQEDLPCFSTPPSYQQIKSGEGFAIFASKTKTNRNPLMKWSIGSSLSNTSAGVSSPINSTINEFRFSPCGLYIAIVSQDGFLRVFHYQQMELIGLMRSYFGGLLCVGWSPDSKFLVTGGEDDLITVWSLEEKRVIARGQGHKSWVNSVTFDPYMTQTNLDAINFRHTNLANEERENYSNNDADDGFRTLTNYRFGSVGQDTQICLWDLTDDIIKQSTFINSNSRSIVDSYCKKTSFSKKFDGRESNQITKISSISDTSKSSLEESSTKSVKTNNFTSSSVLTDENESHHSFFNSLKKGNLKKGFSLSSRSFLDSSKNSKNHRFSNEIEPIIVNNFNVCTSKHLLGTSLCPRLKEVPMLEPHACKKISNERLTALVFRKDSIVVANHEGKIMIFSRPSKSNFNSLKILSPNASMASDVNEISISSPAAYDD</sequence>
<dbReference type="InterPro" id="IPR036322">
    <property type="entry name" value="WD40_repeat_dom_sf"/>
</dbReference>
<dbReference type="Proteomes" id="UP000070412">
    <property type="component" value="Unassembled WGS sequence"/>
</dbReference>
<dbReference type="Gene3D" id="2.130.10.10">
    <property type="entry name" value="YVTN repeat-like/Quinoprotein amine dehydrogenase"/>
    <property type="match status" value="1"/>
</dbReference>
<reference evidence="6" key="1">
    <citation type="journal article" date="2020" name="PLoS Negl. Trop. Dis.">
        <title>High-quality nuclear genome for Sarcoptes scabiei-A critical resource for a neglected parasite.</title>
        <authorList>
            <person name="Korhonen P.K."/>
            <person name="Gasser R.B."/>
            <person name="Ma G."/>
            <person name="Wang T."/>
            <person name="Stroehlein A.J."/>
            <person name="Young N.D."/>
            <person name="Ang C.S."/>
            <person name="Fernando D.D."/>
            <person name="Lu H.C."/>
            <person name="Taylor S."/>
            <person name="Reynolds S.L."/>
            <person name="Mofiz E."/>
            <person name="Najaraj S.H."/>
            <person name="Gowda H."/>
            <person name="Madugundu A."/>
            <person name="Renuse S."/>
            <person name="Holt D."/>
            <person name="Pandey A."/>
            <person name="Papenfuss A.T."/>
            <person name="Fischer K."/>
        </authorList>
    </citation>
    <scope>NUCLEOTIDE SEQUENCE [LARGE SCALE GENOMIC DNA]</scope>
</reference>
<reference evidence="5" key="3">
    <citation type="submission" date="2022-06" db="UniProtKB">
        <authorList>
            <consortium name="EnsemblMetazoa"/>
        </authorList>
    </citation>
    <scope>IDENTIFICATION</scope>
</reference>
<dbReference type="OMA" id="LKWIPET"/>
<dbReference type="OrthoDB" id="3367at2759"/>
<dbReference type="EnsemblMetazoa" id="SSS_1474s_mrna">
    <property type="protein sequence ID" value="KAF7495917.1"/>
    <property type="gene ID" value="SSS_1474"/>
</dbReference>
<dbReference type="Pfam" id="PF00400">
    <property type="entry name" value="WD40"/>
    <property type="match status" value="1"/>
</dbReference>
<evidence type="ECO:0000313" key="6">
    <source>
        <dbReference type="Proteomes" id="UP000070412"/>
    </source>
</evidence>
<dbReference type="SMART" id="SM00320">
    <property type="entry name" value="WD40"/>
    <property type="match status" value="4"/>
</dbReference>
<dbReference type="InterPro" id="IPR015943">
    <property type="entry name" value="WD40/YVTN_repeat-like_dom_sf"/>
</dbReference>
<gene>
    <name evidence="4" type="ORF">SSS_1474</name>
</gene>
<evidence type="ECO:0000256" key="3">
    <source>
        <dbReference type="PROSITE-ProRule" id="PRU00221"/>
    </source>
</evidence>
<evidence type="ECO:0000313" key="5">
    <source>
        <dbReference type="EnsemblMetazoa" id="KAF7495917.1"/>
    </source>
</evidence>
<name>A0A834RFR1_SARSC</name>
<proteinExistence type="predicted"/>
<evidence type="ECO:0000256" key="2">
    <source>
        <dbReference type="ARBA" id="ARBA00022737"/>
    </source>
</evidence>
<evidence type="ECO:0000256" key="1">
    <source>
        <dbReference type="ARBA" id="ARBA00022574"/>
    </source>
</evidence>